<sequence>MAYEGFNTDNLPSNKFKKELLEKANLDKLKSLISAATIDNSDVYEWIDSFNSDVNYYLDLVSATIYLSNLVNSDKKNSTDIIEDYWQPQLNKYGYKCDRNRDSYSTIKRCILKQVRAFLDDKYYLKKILIQNLQKKNPYDEYLKDKWNKILQRTKSTFENRSIRITISGINKSIKYDELPLKYNFLKANFSNTEKNNNLEILIEDLMDKHRQNSSASTSGTHDMHRTQSTHDENIREEDLRYTPNAFPYKFFLNICYIIVIAIIIIILLYKVI</sequence>
<comment type="caution">
    <text evidence="3">The sequence shown here is derived from an EMBL/GenBank/DDBJ whole genome shotgun (WGS) entry which is preliminary data.</text>
</comment>
<keyword evidence="4" id="KW-1185">Reference proteome</keyword>
<gene>
    <name evidence="3" type="ORF">PGO_000510</name>
</gene>
<reference evidence="4" key="1">
    <citation type="submission" date="2017-04" db="EMBL/GenBank/DDBJ databases">
        <title>Plasmodium gonderi genome.</title>
        <authorList>
            <person name="Arisue N."/>
            <person name="Honma H."/>
            <person name="Kawai S."/>
            <person name="Tougan T."/>
            <person name="Tanabe K."/>
            <person name="Horii T."/>
        </authorList>
    </citation>
    <scope>NUCLEOTIDE SEQUENCE [LARGE SCALE GENOMIC DNA]</scope>
    <source>
        <strain evidence="4">ATCC 30045</strain>
    </source>
</reference>
<feature type="region of interest" description="Disordered" evidence="1">
    <location>
        <begin position="212"/>
        <end position="235"/>
    </location>
</feature>
<evidence type="ECO:0000256" key="1">
    <source>
        <dbReference type="SAM" id="MobiDB-lite"/>
    </source>
</evidence>
<dbReference type="AlphaFoldDB" id="A0A1Y1JR74"/>
<dbReference type="GeneID" id="39744803"/>
<proteinExistence type="predicted"/>
<feature type="compositionally biased region" description="Basic and acidic residues" evidence="1">
    <location>
        <begin position="222"/>
        <end position="235"/>
    </location>
</feature>
<dbReference type="OrthoDB" id="384103at2759"/>
<keyword evidence="2" id="KW-0812">Transmembrane</keyword>
<feature type="transmembrane region" description="Helical" evidence="2">
    <location>
        <begin position="251"/>
        <end position="270"/>
    </location>
</feature>
<name>A0A1Y1JR74_PLAGO</name>
<accession>A0A1Y1JR74</accession>
<protein>
    <submittedName>
        <fullName evidence="3">Variable surface protein</fullName>
    </submittedName>
</protein>
<organism evidence="3 4">
    <name type="scientific">Plasmodium gonderi</name>
    <dbReference type="NCBI Taxonomy" id="77519"/>
    <lineage>
        <taxon>Eukaryota</taxon>
        <taxon>Sar</taxon>
        <taxon>Alveolata</taxon>
        <taxon>Apicomplexa</taxon>
        <taxon>Aconoidasida</taxon>
        <taxon>Haemosporida</taxon>
        <taxon>Plasmodiidae</taxon>
        <taxon>Plasmodium</taxon>
        <taxon>Plasmodium (Plasmodium)</taxon>
    </lineage>
</organism>
<dbReference type="EMBL" id="BDQF01000056">
    <property type="protein sequence ID" value="GAW83995.1"/>
    <property type="molecule type" value="Genomic_DNA"/>
</dbReference>
<dbReference type="Proteomes" id="UP000195521">
    <property type="component" value="Unassembled WGS sequence"/>
</dbReference>
<evidence type="ECO:0000313" key="3">
    <source>
        <dbReference type="EMBL" id="GAW83995.1"/>
    </source>
</evidence>
<evidence type="ECO:0000256" key="2">
    <source>
        <dbReference type="SAM" id="Phobius"/>
    </source>
</evidence>
<evidence type="ECO:0000313" key="4">
    <source>
        <dbReference type="Proteomes" id="UP000195521"/>
    </source>
</evidence>
<keyword evidence="2" id="KW-0472">Membrane</keyword>
<dbReference type="RefSeq" id="XP_028546584.1">
    <property type="nucleotide sequence ID" value="XM_028690783.1"/>
</dbReference>
<keyword evidence="2" id="KW-1133">Transmembrane helix</keyword>